<dbReference type="InterPro" id="IPR050519">
    <property type="entry name" value="Glycosyltransf_28_UgtP"/>
</dbReference>
<evidence type="ECO:0000256" key="4">
    <source>
        <dbReference type="ARBA" id="ARBA00022679"/>
    </source>
</evidence>
<dbReference type="SUPFAM" id="SSF53756">
    <property type="entry name" value="UDP-Glycosyltransferase/glycogen phosphorylase"/>
    <property type="match status" value="1"/>
</dbReference>
<feature type="domain" description="Glycosyl transferase family 28 C-terminal" evidence="5">
    <location>
        <begin position="204"/>
        <end position="358"/>
    </location>
</feature>
<dbReference type="Pfam" id="PF06925">
    <property type="entry name" value="MGDG_synth"/>
    <property type="match status" value="1"/>
</dbReference>
<dbReference type="KEGG" id="sgbi:P3F81_04500"/>
<protein>
    <submittedName>
        <fullName evidence="7">Glycosyltransferase</fullName>
    </submittedName>
</protein>
<keyword evidence="3" id="KW-0328">Glycosyltransferase</keyword>
<evidence type="ECO:0000313" key="8">
    <source>
        <dbReference type="Proteomes" id="UP001243623"/>
    </source>
</evidence>
<dbReference type="InterPro" id="IPR007235">
    <property type="entry name" value="Glyco_trans_28_C"/>
</dbReference>
<dbReference type="PANTHER" id="PTHR43025:SF3">
    <property type="entry name" value="MONOGALACTOSYLDIACYLGLYCEROL SYNTHASE 1, CHLOROPLASTIC"/>
    <property type="match status" value="1"/>
</dbReference>
<gene>
    <name evidence="7" type="ORF">P3F81_04500</name>
</gene>
<dbReference type="EMBL" id="CP120678">
    <property type="protein sequence ID" value="WIW71569.1"/>
    <property type="molecule type" value="Genomic_DNA"/>
</dbReference>
<dbReference type="GO" id="GO:0016758">
    <property type="term" value="F:hexosyltransferase activity"/>
    <property type="evidence" value="ECO:0007669"/>
    <property type="project" value="InterPro"/>
</dbReference>
<evidence type="ECO:0000256" key="1">
    <source>
        <dbReference type="ARBA" id="ARBA00004370"/>
    </source>
</evidence>
<dbReference type="PANTHER" id="PTHR43025">
    <property type="entry name" value="MONOGALACTOSYLDIACYLGLYCEROL SYNTHASE"/>
    <property type="match status" value="1"/>
</dbReference>
<dbReference type="GO" id="GO:0016020">
    <property type="term" value="C:membrane"/>
    <property type="evidence" value="ECO:0007669"/>
    <property type="project" value="UniProtKB-SubCell"/>
</dbReference>
<dbReference type="RefSeq" id="WP_147667990.1">
    <property type="nucleotide sequence ID" value="NZ_CP120678.1"/>
</dbReference>
<dbReference type="Gene3D" id="3.40.50.2000">
    <property type="entry name" value="Glycogen Phosphorylase B"/>
    <property type="match status" value="1"/>
</dbReference>
<comment type="similarity">
    <text evidence="2">Belongs to the glycosyltransferase 28 family.</text>
</comment>
<dbReference type="Proteomes" id="UP001243623">
    <property type="component" value="Chromosome"/>
</dbReference>
<evidence type="ECO:0000256" key="2">
    <source>
        <dbReference type="ARBA" id="ARBA00006962"/>
    </source>
</evidence>
<organism evidence="7 8">
    <name type="scientific">Selenobaculum gibii</name>
    <dbReference type="NCBI Taxonomy" id="3054208"/>
    <lineage>
        <taxon>Bacteria</taxon>
        <taxon>Bacillati</taxon>
        <taxon>Bacillota</taxon>
        <taxon>Negativicutes</taxon>
        <taxon>Selenomonadales</taxon>
        <taxon>Selenomonadaceae</taxon>
        <taxon>Selenobaculum</taxon>
    </lineage>
</organism>
<comment type="subcellular location">
    <subcellularLocation>
        <location evidence="1">Membrane</location>
    </subcellularLocation>
</comment>
<reference evidence="7" key="1">
    <citation type="submission" date="2023-03" db="EMBL/GenBank/DDBJ databases">
        <title>Selenobaculum gbiensis gen. nov. sp. nov., a new bacterium isolated from the gut microbiota of IBD patient.</title>
        <authorList>
            <person name="Yeo S."/>
            <person name="Park H."/>
            <person name="Huh C.S."/>
        </authorList>
    </citation>
    <scope>NUCLEOTIDE SEQUENCE</scope>
    <source>
        <strain evidence="7">ICN-92133</strain>
    </source>
</reference>
<dbReference type="Pfam" id="PF04101">
    <property type="entry name" value="Glyco_tran_28_C"/>
    <property type="match status" value="1"/>
</dbReference>
<dbReference type="AlphaFoldDB" id="A0A9Y2EVR4"/>
<dbReference type="GO" id="GO:0009247">
    <property type="term" value="P:glycolipid biosynthetic process"/>
    <property type="evidence" value="ECO:0007669"/>
    <property type="project" value="InterPro"/>
</dbReference>
<dbReference type="InterPro" id="IPR009695">
    <property type="entry name" value="Diacylglyc_glucosyltr_N"/>
</dbReference>
<name>A0A9Y2EVR4_9FIRM</name>
<sequence length="370" mass="42021">MKRIMILSASIGAGHVKAAQAIHESLNDLDDICIVEYDVLTFIPEICKNFLLGLYLYSLKSFPQVYDQAYAWGNDNKWALYGKKLLNQVFSKKLLHYIRDYSPDCIIATHAIPAGFVSYLKEEKYIELMSATVITDFAVHRLCFNQNTDLFFIAHEGLVSNKVFDNFSMEKVYTTGIPVRQSFLEQVEKKKIYKDLNFVEDKPTILIMGGGAGLLPMEKILREFEMIDIPLQVIAVAGNNNILYNKLQCVKSSRHDIKTFKFVQSIHQFMSISDLMITKAGGVTIAEALCKGLPMLIYRPFPGQENYNAKFIETAEVGYIIKDINKISRFIKFLLANNAARLKELRENSQAIAKPNAAKHIIECISQNFS</sequence>
<feature type="domain" description="Diacylglycerol glucosyltransferase N-terminal" evidence="6">
    <location>
        <begin position="15"/>
        <end position="179"/>
    </location>
</feature>
<proteinExistence type="inferred from homology"/>
<evidence type="ECO:0000256" key="3">
    <source>
        <dbReference type="ARBA" id="ARBA00022676"/>
    </source>
</evidence>
<evidence type="ECO:0000259" key="5">
    <source>
        <dbReference type="Pfam" id="PF04101"/>
    </source>
</evidence>
<evidence type="ECO:0000259" key="6">
    <source>
        <dbReference type="Pfam" id="PF06925"/>
    </source>
</evidence>
<keyword evidence="4" id="KW-0808">Transferase</keyword>
<evidence type="ECO:0000313" key="7">
    <source>
        <dbReference type="EMBL" id="WIW71569.1"/>
    </source>
</evidence>
<accession>A0A9Y2EVR4</accession>
<keyword evidence="8" id="KW-1185">Reference proteome</keyword>